<dbReference type="OrthoDB" id="20872at2759"/>
<dbReference type="EMBL" id="MU003697">
    <property type="protein sequence ID" value="KAF2812196.1"/>
    <property type="molecule type" value="Genomic_DNA"/>
</dbReference>
<feature type="domain" description="DUF8212" evidence="2">
    <location>
        <begin position="227"/>
        <end position="253"/>
    </location>
</feature>
<feature type="domain" description="Heterokaryon incompatibility" evidence="1">
    <location>
        <begin position="22"/>
        <end position="117"/>
    </location>
</feature>
<keyword evidence="4" id="KW-1185">Reference proteome</keyword>
<evidence type="ECO:0000259" key="2">
    <source>
        <dbReference type="Pfam" id="PF26640"/>
    </source>
</evidence>
<dbReference type="Pfam" id="PF06985">
    <property type="entry name" value="HET"/>
    <property type="match status" value="1"/>
</dbReference>
<reference evidence="5" key="3">
    <citation type="submission" date="2025-04" db="UniProtKB">
        <authorList>
            <consortium name="RefSeq"/>
        </authorList>
    </citation>
    <scope>IDENTIFICATION</scope>
    <source>
        <strain evidence="5">CBS 304.34</strain>
    </source>
</reference>
<accession>A0A6A6YTB7</accession>
<dbReference type="Proteomes" id="UP000504636">
    <property type="component" value="Unplaced"/>
</dbReference>
<name>A0A6A6YTB7_9PEZI</name>
<organism evidence="3">
    <name type="scientific">Mytilinidion resinicola</name>
    <dbReference type="NCBI Taxonomy" id="574789"/>
    <lineage>
        <taxon>Eukaryota</taxon>
        <taxon>Fungi</taxon>
        <taxon>Dikarya</taxon>
        <taxon>Ascomycota</taxon>
        <taxon>Pezizomycotina</taxon>
        <taxon>Dothideomycetes</taxon>
        <taxon>Pleosporomycetidae</taxon>
        <taxon>Mytilinidiales</taxon>
        <taxon>Mytilinidiaceae</taxon>
        <taxon>Mytilinidion</taxon>
    </lineage>
</organism>
<protein>
    <submittedName>
        <fullName evidence="3 5">HET-domain-containing protein</fullName>
    </submittedName>
</protein>
<evidence type="ECO:0000259" key="1">
    <source>
        <dbReference type="Pfam" id="PF06985"/>
    </source>
</evidence>
<dbReference type="InterPro" id="IPR010730">
    <property type="entry name" value="HET"/>
</dbReference>
<reference evidence="3 5" key="1">
    <citation type="journal article" date="2020" name="Stud. Mycol.">
        <title>101 Dothideomycetes genomes: a test case for predicting lifestyles and emergence of pathogens.</title>
        <authorList>
            <person name="Haridas S."/>
            <person name="Albert R."/>
            <person name="Binder M."/>
            <person name="Bloem J."/>
            <person name="Labutti K."/>
            <person name="Salamov A."/>
            <person name="Andreopoulos B."/>
            <person name="Baker S."/>
            <person name="Barry K."/>
            <person name="Bills G."/>
            <person name="Bluhm B."/>
            <person name="Cannon C."/>
            <person name="Castanera R."/>
            <person name="Culley D."/>
            <person name="Daum C."/>
            <person name="Ezra D."/>
            <person name="Gonzalez J."/>
            <person name="Henrissat B."/>
            <person name="Kuo A."/>
            <person name="Liang C."/>
            <person name="Lipzen A."/>
            <person name="Lutzoni F."/>
            <person name="Magnuson J."/>
            <person name="Mondo S."/>
            <person name="Nolan M."/>
            <person name="Ohm R."/>
            <person name="Pangilinan J."/>
            <person name="Park H.-J."/>
            <person name="Ramirez L."/>
            <person name="Alfaro M."/>
            <person name="Sun H."/>
            <person name="Tritt A."/>
            <person name="Yoshinaga Y."/>
            <person name="Zwiers L.-H."/>
            <person name="Turgeon B."/>
            <person name="Goodwin S."/>
            <person name="Spatafora J."/>
            <person name="Crous P."/>
            <person name="Grigoriev I."/>
        </authorList>
    </citation>
    <scope>NUCLEOTIDE SEQUENCE</scope>
    <source>
        <strain evidence="3 5">CBS 304.34</strain>
    </source>
</reference>
<dbReference type="GeneID" id="54455274"/>
<dbReference type="InterPro" id="IPR058525">
    <property type="entry name" value="DUF8212"/>
</dbReference>
<feature type="non-terminal residue" evidence="3">
    <location>
        <position position="296"/>
    </location>
</feature>
<reference evidence="5" key="2">
    <citation type="submission" date="2020-04" db="EMBL/GenBank/DDBJ databases">
        <authorList>
            <consortium name="NCBI Genome Project"/>
        </authorList>
    </citation>
    <scope>NUCLEOTIDE SEQUENCE</scope>
    <source>
        <strain evidence="5">CBS 304.34</strain>
    </source>
</reference>
<dbReference type="Pfam" id="PF26640">
    <property type="entry name" value="DUF8212"/>
    <property type="match status" value="1"/>
</dbReference>
<dbReference type="AlphaFoldDB" id="A0A6A6YTB7"/>
<evidence type="ECO:0000313" key="3">
    <source>
        <dbReference type="EMBL" id="KAF2812196.1"/>
    </source>
</evidence>
<dbReference type="PANTHER" id="PTHR10622">
    <property type="entry name" value="HET DOMAIN-CONTAINING PROTEIN"/>
    <property type="match status" value="1"/>
</dbReference>
<dbReference type="RefSeq" id="XP_033579160.1">
    <property type="nucleotide sequence ID" value="XM_033714381.1"/>
</dbReference>
<evidence type="ECO:0000313" key="4">
    <source>
        <dbReference type="Proteomes" id="UP000504636"/>
    </source>
</evidence>
<dbReference type="PANTHER" id="PTHR10622:SF10">
    <property type="entry name" value="HET DOMAIN-CONTAINING PROTEIN"/>
    <property type="match status" value="1"/>
</dbReference>
<sequence>MRLINVNTYEIEEFFGSDIPNYIALSHTWLPQEEPSFQDWSNAIMTELNKVLGYEKIHNFICKSQTLDGTYCWADTVCIDKSSSAELSEAINSMYKIYRNCHHCLVYLADVKAETKHSKDEYSRLVQSRWFTRGWTLQELIAPEDLVFYDKNWRYLGLRNIYLAAIQQTTGISTDVLVGTTNLKSYSIAERMSWASKRTTTREEDLAYCLLGILDINMPLLYGEGEKAFQRLQEEIIKKYDDDSVFVWSCSSASSSTYRGILARSPSEFANSRGISFFGSRYSEPYSMTNQGLRAQ</sequence>
<gene>
    <name evidence="3 5" type="ORF">BDZ99DRAFT_341836</name>
</gene>
<proteinExistence type="predicted"/>
<evidence type="ECO:0000313" key="5">
    <source>
        <dbReference type="RefSeq" id="XP_033579160.1"/>
    </source>
</evidence>